<dbReference type="InterPro" id="IPR015854">
    <property type="entry name" value="ABC_transpr_LolD-like"/>
</dbReference>
<proteinExistence type="predicted"/>
<dbReference type="PROSITE" id="PS50893">
    <property type="entry name" value="ABC_TRANSPORTER_2"/>
    <property type="match status" value="1"/>
</dbReference>
<dbReference type="PROSITE" id="PS00211">
    <property type="entry name" value="ABC_TRANSPORTER_1"/>
    <property type="match status" value="1"/>
</dbReference>
<dbReference type="GO" id="GO:0005886">
    <property type="term" value="C:plasma membrane"/>
    <property type="evidence" value="ECO:0007669"/>
    <property type="project" value="TreeGrafter"/>
</dbReference>
<reference evidence="5" key="1">
    <citation type="submission" date="2018-04" db="EMBL/GenBank/DDBJ databases">
        <authorList>
            <person name="Liu S."/>
            <person name="Wang Z."/>
            <person name="Li J."/>
        </authorList>
    </citation>
    <scope>NUCLEOTIDE SEQUENCE [LARGE SCALE GENOMIC DNA]</scope>
    <source>
        <strain evidence="5">2189</strain>
    </source>
</reference>
<dbReference type="SUPFAM" id="SSF52540">
    <property type="entry name" value="P-loop containing nucleoside triphosphate hydrolases"/>
    <property type="match status" value="1"/>
</dbReference>
<dbReference type="Proteomes" id="UP000244989">
    <property type="component" value="Unassembled WGS sequence"/>
</dbReference>
<dbReference type="PANTHER" id="PTHR24220:SF659">
    <property type="entry name" value="TRANSPORTER, PUTATIVE-RELATED"/>
    <property type="match status" value="1"/>
</dbReference>
<evidence type="ECO:0000313" key="4">
    <source>
        <dbReference type="EMBL" id="PWC02103.1"/>
    </source>
</evidence>
<dbReference type="PANTHER" id="PTHR24220">
    <property type="entry name" value="IMPORT ATP-BINDING PROTEIN"/>
    <property type="match status" value="1"/>
</dbReference>
<evidence type="ECO:0000256" key="1">
    <source>
        <dbReference type="ARBA" id="ARBA00022741"/>
    </source>
</evidence>
<accession>A0A2U1T7Y6</accession>
<protein>
    <recommendedName>
        <fullName evidence="3">ABC transporter domain-containing protein</fullName>
    </recommendedName>
</protein>
<keyword evidence="2" id="KW-0067">ATP-binding</keyword>
<dbReference type="GO" id="GO:0022857">
    <property type="term" value="F:transmembrane transporter activity"/>
    <property type="evidence" value="ECO:0007669"/>
    <property type="project" value="TreeGrafter"/>
</dbReference>
<dbReference type="SMART" id="SM00382">
    <property type="entry name" value="AAA"/>
    <property type="match status" value="1"/>
</dbReference>
<keyword evidence="1" id="KW-0547">Nucleotide-binding</keyword>
<dbReference type="InterPro" id="IPR027417">
    <property type="entry name" value="P-loop_NTPase"/>
</dbReference>
<dbReference type="EMBL" id="QEEZ01000006">
    <property type="protein sequence ID" value="PWC02103.1"/>
    <property type="molecule type" value="Genomic_DNA"/>
</dbReference>
<evidence type="ECO:0000256" key="2">
    <source>
        <dbReference type="ARBA" id="ARBA00022840"/>
    </source>
</evidence>
<dbReference type="Pfam" id="PF00005">
    <property type="entry name" value="ABC_tran"/>
    <property type="match status" value="1"/>
</dbReference>
<dbReference type="InterPro" id="IPR003593">
    <property type="entry name" value="AAA+_ATPase"/>
</dbReference>
<name>A0A2U1T7Y6_9CORY</name>
<dbReference type="InterPro" id="IPR017871">
    <property type="entry name" value="ABC_transporter-like_CS"/>
</dbReference>
<evidence type="ECO:0000313" key="5">
    <source>
        <dbReference type="Proteomes" id="UP000244989"/>
    </source>
</evidence>
<dbReference type="GO" id="GO:0016887">
    <property type="term" value="F:ATP hydrolysis activity"/>
    <property type="evidence" value="ECO:0007669"/>
    <property type="project" value="InterPro"/>
</dbReference>
<keyword evidence="5" id="KW-1185">Reference proteome</keyword>
<dbReference type="KEGG" id="cyz:C3B44_07860"/>
<comment type="caution">
    <text evidence="4">The sequence shown here is derived from an EMBL/GenBank/DDBJ whole genome shotgun (WGS) entry which is preliminary data.</text>
</comment>
<organism evidence="4 5">
    <name type="scientific">Corynebacterium yudongzhengii</name>
    <dbReference type="NCBI Taxonomy" id="2080740"/>
    <lineage>
        <taxon>Bacteria</taxon>
        <taxon>Bacillati</taxon>
        <taxon>Actinomycetota</taxon>
        <taxon>Actinomycetes</taxon>
        <taxon>Mycobacteriales</taxon>
        <taxon>Corynebacteriaceae</taxon>
        <taxon>Corynebacterium</taxon>
    </lineage>
</organism>
<feature type="domain" description="ABC transporter" evidence="3">
    <location>
        <begin position="2"/>
        <end position="221"/>
    </location>
</feature>
<dbReference type="GO" id="GO:0005524">
    <property type="term" value="F:ATP binding"/>
    <property type="evidence" value="ECO:0007669"/>
    <property type="project" value="UniProtKB-KW"/>
</dbReference>
<dbReference type="AlphaFoldDB" id="A0A2U1T7Y6"/>
<dbReference type="Gene3D" id="3.40.50.300">
    <property type="entry name" value="P-loop containing nucleotide triphosphate hydrolases"/>
    <property type="match status" value="1"/>
</dbReference>
<evidence type="ECO:0000259" key="3">
    <source>
        <dbReference type="PROSITE" id="PS50893"/>
    </source>
</evidence>
<sequence length="221" mass="23807">MIGICEVLGAGFQFDNAERRDWLFRDIDFQIPEGECVALMGPSGTGKTTLLHGLAGIAQLSEGTSKLNGTQISGISQREVREHLRESVAIIFQEHLLIPSLILFENVELSWALAGKPKNITPTTVLDRLAIGDERDSLPEAVSGGQAQRVAIARALAGGPKLLFADEPTGSLDEDNARRAMGEITDWCSAQDAHALIVTHDPGIAELCDRIVRLDEGTINA</sequence>
<dbReference type="InterPro" id="IPR003439">
    <property type="entry name" value="ABC_transporter-like_ATP-bd"/>
</dbReference>
<gene>
    <name evidence="4" type="ORF">DF222_04520</name>
</gene>